<gene>
    <name evidence="1" type="ORF">ACFPTN_01045</name>
</gene>
<accession>A0ABW1AL94</accession>
<evidence type="ECO:0000313" key="2">
    <source>
        <dbReference type="Proteomes" id="UP001595974"/>
    </source>
</evidence>
<dbReference type="EMBL" id="JBHSOG010000006">
    <property type="protein sequence ID" value="MFC5767950.1"/>
    <property type="molecule type" value="Genomic_DNA"/>
</dbReference>
<sequence>MSTHTLTLDVDTISAKLAAAAGIIDLIVTLAWTGDMESLCEHSLSESISTAMDMIGEARQLLAGTSREVRLR</sequence>
<proteinExistence type="predicted"/>
<protein>
    <submittedName>
        <fullName evidence="1">Uncharacterized protein</fullName>
    </submittedName>
</protein>
<reference evidence="2" key="1">
    <citation type="journal article" date="2019" name="Int. J. Syst. Evol. Microbiol.">
        <title>The Global Catalogue of Microorganisms (GCM) 10K type strain sequencing project: providing services to taxonomists for standard genome sequencing and annotation.</title>
        <authorList>
            <consortium name="The Broad Institute Genomics Platform"/>
            <consortium name="The Broad Institute Genome Sequencing Center for Infectious Disease"/>
            <person name="Wu L."/>
            <person name="Ma J."/>
        </authorList>
    </citation>
    <scope>NUCLEOTIDE SEQUENCE [LARGE SCALE GENOMIC DNA]</scope>
    <source>
        <strain evidence="2">SHR3</strain>
    </source>
</reference>
<dbReference type="Proteomes" id="UP001595974">
    <property type="component" value="Unassembled WGS sequence"/>
</dbReference>
<name>A0ABW1AL94_9RHOO</name>
<dbReference type="RefSeq" id="WP_096445428.1">
    <property type="nucleotide sequence ID" value="NZ_JBHSOG010000006.1"/>
</dbReference>
<organism evidence="1 2">
    <name type="scientific">Thauera sinica</name>
    <dbReference type="NCBI Taxonomy" id="2665146"/>
    <lineage>
        <taxon>Bacteria</taxon>
        <taxon>Pseudomonadati</taxon>
        <taxon>Pseudomonadota</taxon>
        <taxon>Betaproteobacteria</taxon>
        <taxon>Rhodocyclales</taxon>
        <taxon>Zoogloeaceae</taxon>
        <taxon>Thauera</taxon>
    </lineage>
</organism>
<comment type="caution">
    <text evidence="1">The sequence shown here is derived from an EMBL/GenBank/DDBJ whole genome shotgun (WGS) entry which is preliminary data.</text>
</comment>
<keyword evidence="2" id="KW-1185">Reference proteome</keyword>
<evidence type="ECO:0000313" key="1">
    <source>
        <dbReference type="EMBL" id="MFC5767950.1"/>
    </source>
</evidence>